<comment type="caution">
    <text evidence="2">The sequence shown here is derived from an EMBL/GenBank/DDBJ whole genome shotgun (WGS) entry which is preliminary data.</text>
</comment>
<name>A0A955LW15_UNCKA</name>
<sequence>MFRAYITVPDFDPHIVELLNSHDISVTVHPEGMERPGEIELCGLVADYDILIIGVKEKMSKTVFDSVDELKILGTLSVGTDHISDEFFSSSIPVINIAGYNALSVAEFIFGQILSLYKGIWSS</sequence>
<dbReference type="InterPro" id="IPR006139">
    <property type="entry name" value="D-isomer_2_OHA_DH_cat_dom"/>
</dbReference>
<accession>A0A955LW15</accession>
<dbReference type="Pfam" id="PF00389">
    <property type="entry name" value="2-Hacid_dh"/>
    <property type="match status" value="1"/>
</dbReference>
<evidence type="ECO:0000313" key="3">
    <source>
        <dbReference type="Proteomes" id="UP000699691"/>
    </source>
</evidence>
<dbReference type="GO" id="GO:0016616">
    <property type="term" value="F:oxidoreductase activity, acting on the CH-OH group of donors, NAD or NADP as acceptor"/>
    <property type="evidence" value="ECO:0007669"/>
    <property type="project" value="InterPro"/>
</dbReference>
<proteinExistence type="predicted"/>
<evidence type="ECO:0000313" key="2">
    <source>
        <dbReference type="EMBL" id="MCA9397712.1"/>
    </source>
</evidence>
<protein>
    <recommendedName>
        <fullName evidence="1">D-isomer specific 2-hydroxyacid dehydrogenase catalytic domain-containing protein</fullName>
    </recommendedName>
</protein>
<dbReference type="Gene3D" id="3.40.50.720">
    <property type="entry name" value="NAD(P)-binding Rossmann-like Domain"/>
    <property type="match status" value="1"/>
</dbReference>
<gene>
    <name evidence="2" type="ORF">KC573_02685</name>
</gene>
<reference evidence="2" key="2">
    <citation type="journal article" date="2021" name="Microbiome">
        <title>Successional dynamics and alternative stable states in a saline activated sludge microbial community over 9 years.</title>
        <authorList>
            <person name="Wang Y."/>
            <person name="Ye J."/>
            <person name="Ju F."/>
            <person name="Liu L."/>
            <person name="Boyd J.A."/>
            <person name="Deng Y."/>
            <person name="Parks D.H."/>
            <person name="Jiang X."/>
            <person name="Yin X."/>
            <person name="Woodcroft B.J."/>
            <person name="Tyson G.W."/>
            <person name="Hugenholtz P."/>
            <person name="Polz M.F."/>
            <person name="Zhang T."/>
        </authorList>
    </citation>
    <scope>NUCLEOTIDE SEQUENCE</scope>
    <source>
        <strain evidence="2">HKST-UBA02</strain>
    </source>
</reference>
<feature type="non-terminal residue" evidence="2">
    <location>
        <position position="123"/>
    </location>
</feature>
<dbReference type="EMBL" id="JAGQKY010000112">
    <property type="protein sequence ID" value="MCA9397712.1"/>
    <property type="molecule type" value="Genomic_DNA"/>
</dbReference>
<dbReference type="SUPFAM" id="SSF52283">
    <property type="entry name" value="Formate/glycerate dehydrogenase catalytic domain-like"/>
    <property type="match status" value="1"/>
</dbReference>
<feature type="domain" description="D-isomer specific 2-hydroxyacid dehydrogenase catalytic" evidence="1">
    <location>
        <begin position="12"/>
        <end position="108"/>
    </location>
</feature>
<reference evidence="2" key="1">
    <citation type="submission" date="2020-04" db="EMBL/GenBank/DDBJ databases">
        <authorList>
            <person name="Zhang T."/>
        </authorList>
    </citation>
    <scope>NUCLEOTIDE SEQUENCE</scope>
    <source>
        <strain evidence="2">HKST-UBA02</strain>
    </source>
</reference>
<dbReference type="GO" id="GO:0051287">
    <property type="term" value="F:NAD binding"/>
    <property type="evidence" value="ECO:0007669"/>
    <property type="project" value="InterPro"/>
</dbReference>
<organism evidence="2 3">
    <name type="scientific">candidate division WWE3 bacterium</name>
    <dbReference type="NCBI Taxonomy" id="2053526"/>
    <lineage>
        <taxon>Bacteria</taxon>
        <taxon>Katanobacteria</taxon>
    </lineage>
</organism>
<dbReference type="AlphaFoldDB" id="A0A955LW15"/>
<evidence type="ECO:0000259" key="1">
    <source>
        <dbReference type="Pfam" id="PF00389"/>
    </source>
</evidence>
<dbReference type="Proteomes" id="UP000699691">
    <property type="component" value="Unassembled WGS sequence"/>
</dbReference>